<feature type="transmembrane region" description="Helical" evidence="1">
    <location>
        <begin position="109"/>
        <end position="127"/>
    </location>
</feature>
<keyword evidence="1" id="KW-1133">Transmembrane helix</keyword>
<dbReference type="Proteomes" id="UP000199622">
    <property type="component" value="Unassembled WGS sequence"/>
</dbReference>
<keyword evidence="1" id="KW-0812">Transmembrane</keyword>
<reference evidence="3" key="1">
    <citation type="submission" date="2016-10" db="EMBL/GenBank/DDBJ databases">
        <authorList>
            <person name="Varghese N."/>
            <person name="Submissions S."/>
        </authorList>
    </citation>
    <scope>NUCLEOTIDE SEQUENCE [LARGE SCALE GENOMIC DNA]</scope>
    <source>
        <strain evidence="3">DSM 44544</strain>
    </source>
</reference>
<organism evidence="2 3">
    <name type="scientific">Amycolatopsis tolypomycina</name>
    <dbReference type="NCBI Taxonomy" id="208445"/>
    <lineage>
        <taxon>Bacteria</taxon>
        <taxon>Bacillati</taxon>
        <taxon>Actinomycetota</taxon>
        <taxon>Actinomycetes</taxon>
        <taxon>Pseudonocardiales</taxon>
        <taxon>Pseudonocardiaceae</taxon>
        <taxon>Amycolatopsis</taxon>
    </lineage>
</organism>
<gene>
    <name evidence="2" type="ORF">SAMN04489727_8255</name>
</gene>
<accession>A0A1H5BFY2</accession>
<dbReference type="AlphaFoldDB" id="A0A1H5BFY2"/>
<protein>
    <submittedName>
        <fullName evidence="2">Uncharacterized protein</fullName>
    </submittedName>
</protein>
<feature type="transmembrane region" description="Helical" evidence="1">
    <location>
        <begin position="147"/>
        <end position="165"/>
    </location>
</feature>
<dbReference type="OrthoDB" id="9814295at2"/>
<name>A0A1H5BFY2_9PSEU</name>
<evidence type="ECO:0000313" key="2">
    <source>
        <dbReference type="EMBL" id="SED53237.1"/>
    </source>
</evidence>
<keyword evidence="1" id="KW-0472">Membrane</keyword>
<keyword evidence="3" id="KW-1185">Reference proteome</keyword>
<evidence type="ECO:0000313" key="3">
    <source>
        <dbReference type="Proteomes" id="UP000199622"/>
    </source>
</evidence>
<sequence length="175" mass="18101">MSVIGYGVLTRLRTQAPADQSQTVEAPSMRVIVDGLAALVPGEILILHGAIVAWATVTTTTEEQGVEKVASTFDASSVHWFAFWILVAVCALLYVIARTRREGGSSWSGVDFVRMLLPAAAFAAWALLGKGTLADSTFGDMNGGLRLAIGGCLGVVVAAAAVALGKQADAADAKP</sequence>
<dbReference type="RefSeq" id="WP_091317453.1">
    <property type="nucleotide sequence ID" value="NZ_FNSO01000004.1"/>
</dbReference>
<dbReference type="EMBL" id="FNSO01000004">
    <property type="protein sequence ID" value="SED53237.1"/>
    <property type="molecule type" value="Genomic_DNA"/>
</dbReference>
<proteinExistence type="predicted"/>
<evidence type="ECO:0000256" key="1">
    <source>
        <dbReference type="SAM" id="Phobius"/>
    </source>
</evidence>
<feature type="transmembrane region" description="Helical" evidence="1">
    <location>
        <begin position="77"/>
        <end position="97"/>
    </location>
</feature>
<feature type="transmembrane region" description="Helical" evidence="1">
    <location>
        <begin position="36"/>
        <end position="57"/>
    </location>
</feature>